<dbReference type="PANTHER" id="PTHR30537">
    <property type="entry name" value="HTH-TYPE TRANSCRIPTIONAL REGULATOR"/>
    <property type="match status" value="1"/>
</dbReference>
<comment type="similarity">
    <text evidence="1">Belongs to the LysR transcriptional regulatory family.</text>
</comment>
<dbReference type="InterPro" id="IPR005119">
    <property type="entry name" value="LysR_subst-bd"/>
</dbReference>
<evidence type="ECO:0000256" key="4">
    <source>
        <dbReference type="ARBA" id="ARBA00023163"/>
    </source>
</evidence>
<evidence type="ECO:0000256" key="2">
    <source>
        <dbReference type="ARBA" id="ARBA00023015"/>
    </source>
</evidence>
<dbReference type="PROSITE" id="PS50931">
    <property type="entry name" value="HTH_LYSR"/>
    <property type="match status" value="1"/>
</dbReference>
<protein>
    <submittedName>
        <fullName evidence="6">LysR family transcriptional regulator</fullName>
    </submittedName>
</protein>
<dbReference type="GO" id="GO:0006351">
    <property type="term" value="P:DNA-templated transcription"/>
    <property type="evidence" value="ECO:0007669"/>
    <property type="project" value="TreeGrafter"/>
</dbReference>
<evidence type="ECO:0000313" key="6">
    <source>
        <dbReference type="EMBL" id="AMU95113.1"/>
    </source>
</evidence>
<keyword evidence="2" id="KW-0805">Transcription regulation</keyword>
<evidence type="ECO:0000256" key="1">
    <source>
        <dbReference type="ARBA" id="ARBA00009437"/>
    </source>
</evidence>
<dbReference type="Gene3D" id="1.10.10.10">
    <property type="entry name" value="Winged helix-like DNA-binding domain superfamily/Winged helix DNA-binding domain"/>
    <property type="match status" value="1"/>
</dbReference>
<dbReference type="InterPro" id="IPR036390">
    <property type="entry name" value="WH_DNA-bd_sf"/>
</dbReference>
<dbReference type="InterPro" id="IPR058163">
    <property type="entry name" value="LysR-type_TF_proteobact-type"/>
</dbReference>
<name>A0A142VZ77_9SPHN</name>
<feature type="domain" description="HTH lysR-type" evidence="5">
    <location>
        <begin position="1"/>
        <end position="59"/>
    </location>
</feature>
<reference evidence="6 7" key="2">
    <citation type="journal article" date="2016" name="Genome Announc.">
        <title>Complete Genome Sequence of Sphingopyxis terrae Strain 203-1 (NBRC 111660), a Polyethylene Glycol Degrader.</title>
        <authorList>
            <person name="Ohtsubo Y."/>
            <person name="Nonoyama S."/>
            <person name="Nagata Y."/>
            <person name="Numata M."/>
            <person name="Tsuchikane K."/>
            <person name="Hosoyama A."/>
            <person name="Yamazoe A."/>
            <person name="Tsuda M."/>
            <person name="Fujita N."/>
            <person name="Kawai F."/>
        </authorList>
    </citation>
    <scope>NUCLEOTIDE SEQUENCE [LARGE SCALE GENOMIC DNA]</scope>
    <source>
        <strain evidence="6 7">203-1</strain>
    </source>
</reference>
<dbReference type="STRING" id="1219058.AOA14_10900"/>
<evidence type="ECO:0000256" key="3">
    <source>
        <dbReference type="ARBA" id="ARBA00023125"/>
    </source>
</evidence>
<accession>A0A142VZ77</accession>
<dbReference type="Proteomes" id="UP000076234">
    <property type="component" value="Chromosome"/>
</dbReference>
<dbReference type="InterPro" id="IPR036388">
    <property type="entry name" value="WH-like_DNA-bd_sf"/>
</dbReference>
<dbReference type="RefSeq" id="WP_062901824.1">
    <property type="nucleotide sequence ID" value="NZ_CP013342.1"/>
</dbReference>
<dbReference type="Pfam" id="PF00126">
    <property type="entry name" value="HTH_1"/>
    <property type="match status" value="1"/>
</dbReference>
<dbReference type="Pfam" id="PF03466">
    <property type="entry name" value="LysR_substrate"/>
    <property type="match status" value="1"/>
</dbReference>
<organism evidence="6 7">
    <name type="scientific">Sphingopyxis terrae subsp. terrae NBRC 15098</name>
    <dbReference type="NCBI Taxonomy" id="1219058"/>
    <lineage>
        <taxon>Bacteria</taxon>
        <taxon>Pseudomonadati</taxon>
        <taxon>Pseudomonadota</taxon>
        <taxon>Alphaproteobacteria</taxon>
        <taxon>Sphingomonadales</taxon>
        <taxon>Sphingomonadaceae</taxon>
        <taxon>Sphingopyxis</taxon>
    </lineage>
</organism>
<dbReference type="CDD" id="cd08471">
    <property type="entry name" value="PBP2_CrgA_like_2"/>
    <property type="match status" value="1"/>
</dbReference>
<dbReference type="EMBL" id="CP013342">
    <property type="protein sequence ID" value="AMU95113.1"/>
    <property type="molecule type" value="Genomic_DNA"/>
</dbReference>
<keyword evidence="4" id="KW-0804">Transcription</keyword>
<evidence type="ECO:0000259" key="5">
    <source>
        <dbReference type="PROSITE" id="PS50931"/>
    </source>
</evidence>
<dbReference type="PANTHER" id="PTHR30537:SF5">
    <property type="entry name" value="HTH-TYPE TRANSCRIPTIONAL ACTIVATOR TTDR-RELATED"/>
    <property type="match status" value="1"/>
</dbReference>
<dbReference type="Gene3D" id="3.40.190.290">
    <property type="match status" value="1"/>
</dbReference>
<dbReference type="AlphaFoldDB" id="A0A142VZ77"/>
<sequence>MDRFEAMRTLVAAIDGGSLSAASRALGIPLATVSRRVSDLEARLGTRLVVRTSRKLIPTEEGAAFLVAARRVLEDLGEAERVASGEYRAPRGELLVTAPIMFGKLHVAPIVHDFLSAYPEVTVRLVLADTLVDLVENHVDVAVRIGKLPDSSLIARRVGTVRWLICASPHYLSYNPAPSAPGDLVRHDCIAFEGFQTYRQWPFLAGTHPLSVTIRPRFSVNTADAVIDGAINGLGIARIMSYQASQAVGDGALVPVLQTFSPPPIPVHLVHAAQTLQPLKLRAFMDFVIPRLERALARIDRVLDPPGKSD</sequence>
<keyword evidence="3" id="KW-0238">DNA-binding</keyword>
<dbReference type="SUPFAM" id="SSF46785">
    <property type="entry name" value="Winged helix' DNA-binding domain"/>
    <property type="match status" value="1"/>
</dbReference>
<evidence type="ECO:0000313" key="7">
    <source>
        <dbReference type="Proteomes" id="UP000076234"/>
    </source>
</evidence>
<dbReference type="GO" id="GO:0003700">
    <property type="term" value="F:DNA-binding transcription factor activity"/>
    <property type="evidence" value="ECO:0007669"/>
    <property type="project" value="InterPro"/>
</dbReference>
<dbReference type="GO" id="GO:0043565">
    <property type="term" value="F:sequence-specific DNA binding"/>
    <property type="evidence" value="ECO:0007669"/>
    <property type="project" value="TreeGrafter"/>
</dbReference>
<dbReference type="SUPFAM" id="SSF53850">
    <property type="entry name" value="Periplasmic binding protein-like II"/>
    <property type="match status" value="1"/>
</dbReference>
<dbReference type="KEGG" id="ster:AOA14_10900"/>
<gene>
    <name evidence="6" type="ORF">AOA14_10900</name>
</gene>
<reference evidence="7" key="1">
    <citation type="submission" date="2015-11" db="EMBL/GenBank/DDBJ databases">
        <title>Complete genome sequence of a polyethylene glycol-degrading strain Sphingopyxis terrae strain 203-1 (NBRC 15098).</title>
        <authorList>
            <person name="Yoshiyuki O."/>
            <person name="Shouta N."/>
            <person name="Nagata Y."/>
            <person name="Numata M."/>
            <person name="Tsuchikane K."/>
            <person name="Hosoyama A."/>
            <person name="Yamazoe A."/>
            <person name="Tsuda M."/>
            <person name="Fujita N."/>
            <person name="Kawai F."/>
        </authorList>
    </citation>
    <scope>NUCLEOTIDE SEQUENCE [LARGE SCALE GENOMIC DNA]</scope>
    <source>
        <strain evidence="7">203-1</strain>
    </source>
</reference>
<dbReference type="InterPro" id="IPR000847">
    <property type="entry name" value="LysR_HTH_N"/>
</dbReference>
<proteinExistence type="inferred from homology"/>